<evidence type="ECO:0000259" key="1">
    <source>
        <dbReference type="PROSITE" id="PS50897"/>
    </source>
</evidence>
<gene>
    <name evidence="2" type="ORF">MKW98_027689</name>
</gene>
<dbReference type="PROSITE" id="PS50897">
    <property type="entry name" value="CTLH"/>
    <property type="match status" value="1"/>
</dbReference>
<sequence length="76" mass="8991">LIEIGDIDSSINLLRIHAPFFLDDHRLLFRLQKQKFIELLRRDAYQEAYEEFKHFLLALIFDKDDQTSPVANEAGE</sequence>
<protein>
    <recommendedName>
        <fullName evidence="1">CTLH domain-containing protein</fullName>
    </recommendedName>
</protein>
<keyword evidence="3" id="KW-1185">Reference proteome</keyword>
<feature type="domain" description="CTLH" evidence="1">
    <location>
        <begin position="1"/>
        <end position="47"/>
    </location>
</feature>
<dbReference type="Proteomes" id="UP001202328">
    <property type="component" value="Unassembled WGS sequence"/>
</dbReference>
<evidence type="ECO:0000313" key="2">
    <source>
        <dbReference type="EMBL" id="KAI3948623.1"/>
    </source>
</evidence>
<dbReference type="InterPro" id="IPR006595">
    <property type="entry name" value="CTLH_C"/>
</dbReference>
<dbReference type="AlphaFoldDB" id="A0AAD4XU87"/>
<dbReference type="EMBL" id="JAJJMB010003237">
    <property type="protein sequence ID" value="KAI3948623.1"/>
    <property type="molecule type" value="Genomic_DNA"/>
</dbReference>
<dbReference type="Pfam" id="PF10607">
    <property type="entry name" value="CTLH"/>
    <property type="match status" value="1"/>
</dbReference>
<accession>A0AAD4XU87</accession>
<organism evidence="2 3">
    <name type="scientific">Papaver atlanticum</name>
    <dbReference type="NCBI Taxonomy" id="357466"/>
    <lineage>
        <taxon>Eukaryota</taxon>
        <taxon>Viridiplantae</taxon>
        <taxon>Streptophyta</taxon>
        <taxon>Embryophyta</taxon>
        <taxon>Tracheophyta</taxon>
        <taxon>Spermatophyta</taxon>
        <taxon>Magnoliopsida</taxon>
        <taxon>Ranunculales</taxon>
        <taxon>Papaveraceae</taxon>
        <taxon>Papaveroideae</taxon>
        <taxon>Papaver</taxon>
    </lineage>
</organism>
<dbReference type="InterPro" id="IPR024964">
    <property type="entry name" value="CTLH/CRA"/>
</dbReference>
<name>A0AAD4XU87_9MAGN</name>
<feature type="non-terminal residue" evidence="2">
    <location>
        <position position="1"/>
    </location>
</feature>
<reference evidence="2" key="1">
    <citation type="submission" date="2022-04" db="EMBL/GenBank/DDBJ databases">
        <title>A functionally conserved STORR gene fusion in Papaver species that diverged 16.8 million years ago.</title>
        <authorList>
            <person name="Catania T."/>
        </authorList>
    </citation>
    <scope>NUCLEOTIDE SEQUENCE</scope>
    <source>
        <strain evidence="2">S-188037</strain>
    </source>
</reference>
<evidence type="ECO:0000313" key="3">
    <source>
        <dbReference type="Proteomes" id="UP001202328"/>
    </source>
</evidence>
<proteinExistence type="predicted"/>
<comment type="caution">
    <text evidence="2">The sequence shown here is derived from an EMBL/GenBank/DDBJ whole genome shotgun (WGS) entry which is preliminary data.</text>
</comment>